<name>A0ABQ7A4S5_BRACR</name>
<evidence type="ECO:0000313" key="2">
    <source>
        <dbReference type="EMBL" id="KAF3492669.1"/>
    </source>
</evidence>
<dbReference type="Proteomes" id="UP000266723">
    <property type="component" value="Unassembled WGS sequence"/>
</dbReference>
<protein>
    <recommendedName>
        <fullName evidence="4">Transmembrane protein</fullName>
    </recommendedName>
</protein>
<keyword evidence="1" id="KW-0812">Transmembrane</keyword>
<reference evidence="2 3" key="1">
    <citation type="journal article" date="2020" name="BMC Genomics">
        <title>Intraspecific diversification of the crop wild relative Brassica cretica Lam. using demographic model selection.</title>
        <authorList>
            <person name="Kioukis A."/>
            <person name="Michalopoulou V.A."/>
            <person name="Briers L."/>
            <person name="Pirintsos S."/>
            <person name="Studholme D.J."/>
            <person name="Pavlidis P."/>
            <person name="Sarris P.F."/>
        </authorList>
    </citation>
    <scope>NUCLEOTIDE SEQUENCE [LARGE SCALE GENOMIC DNA]</scope>
    <source>
        <strain evidence="3">cv. PFS-1207/04</strain>
    </source>
</reference>
<keyword evidence="1" id="KW-1133">Transmembrane helix</keyword>
<dbReference type="EMBL" id="QGKV02002055">
    <property type="protein sequence ID" value="KAF3492669.1"/>
    <property type="molecule type" value="Genomic_DNA"/>
</dbReference>
<sequence>MDLERALLLGSLFGIDAETLHWSSLSWWLVDVNESLAFRIDYHSKISGSTLTLTFTTGIRATPSPSHSSSMNAQVSKNSLSDLLQQQNPINPNSNQLHRRRHRHWPRRPHPLSQIYLFPVVSLAIMSLGAVVTTVNTLNTAGERQ</sequence>
<evidence type="ECO:0000313" key="3">
    <source>
        <dbReference type="Proteomes" id="UP000266723"/>
    </source>
</evidence>
<keyword evidence="1" id="KW-0472">Membrane</keyword>
<feature type="transmembrane region" description="Helical" evidence="1">
    <location>
        <begin position="115"/>
        <end position="138"/>
    </location>
</feature>
<organism evidence="2 3">
    <name type="scientific">Brassica cretica</name>
    <name type="common">Mustard</name>
    <dbReference type="NCBI Taxonomy" id="69181"/>
    <lineage>
        <taxon>Eukaryota</taxon>
        <taxon>Viridiplantae</taxon>
        <taxon>Streptophyta</taxon>
        <taxon>Embryophyta</taxon>
        <taxon>Tracheophyta</taxon>
        <taxon>Spermatophyta</taxon>
        <taxon>Magnoliopsida</taxon>
        <taxon>eudicotyledons</taxon>
        <taxon>Gunneridae</taxon>
        <taxon>Pentapetalae</taxon>
        <taxon>rosids</taxon>
        <taxon>malvids</taxon>
        <taxon>Brassicales</taxon>
        <taxon>Brassicaceae</taxon>
        <taxon>Brassiceae</taxon>
        <taxon>Brassica</taxon>
    </lineage>
</organism>
<evidence type="ECO:0000256" key="1">
    <source>
        <dbReference type="SAM" id="Phobius"/>
    </source>
</evidence>
<evidence type="ECO:0008006" key="4">
    <source>
        <dbReference type="Google" id="ProtNLM"/>
    </source>
</evidence>
<keyword evidence="3" id="KW-1185">Reference proteome</keyword>
<accession>A0ABQ7A4S5</accession>
<comment type="caution">
    <text evidence="2">The sequence shown here is derived from an EMBL/GenBank/DDBJ whole genome shotgun (WGS) entry which is preliminary data.</text>
</comment>
<gene>
    <name evidence="2" type="ORF">DY000_02057813</name>
</gene>
<proteinExistence type="predicted"/>